<protein>
    <submittedName>
        <fullName evidence="1">Uncharacterized protein</fullName>
    </submittedName>
</protein>
<name>A0A2P2JB04_RHIMU</name>
<accession>A0A2P2JB04</accession>
<dbReference type="EMBL" id="GGEC01010165">
    <property type="protein sequence ID" value="MBW90648.1"/>
    <property type="molecule type" value="Transcribed_RNA"/>
</dbReference>
<evidence type="ECO:0000313" key="1">
    <source>
        <dbReference type="EMBL" id="MBW90648.1"/>
    </source>
</evidence>
<dbReference type="AlphaFoldDB" id="A0A2P2JB04"/>
<organism evidence="1">
    <name type="scientific">Rhizophora mucronata</name>
    <name type="common">Asiatic mangrove</name>
    <dbReference type="NCBI Taxonomy" id="61149"/>
    <lineage>
        <taxon>Eukaryota</taxon>
        <taxon>Viridiplantae</taxon>
        <taxon>Streptophyta</taxon>
        <taxon>Embryophyta</taxon>
        <taxon>Tracheophyta</taxon>
        <taxon>Spermatophyta</taxon>
        <taxon>Magnoliopsida</taxon>
        <taxon>eudicotyledons</taxon>
        <taxon>Gunneridae</taxon>
        <taxon>Pentapetalae</taxon>
        <taxon>rosids</taxon>
        <taxon>fabids</taxon>
        <taxon>Malpighiales</taxon>
        <taxon>Rhizophoraceae</taxon>
        <taxon>Rhizophora</taxon>
    </lineage>
</organism>
<reference evidence="1" key="1">
    <citation type="submission" date="2018-02" db="EMBL/GenBank/DDBJ databases">
        <title>Rhizophora mucronata_Transcriptome.</title>
        <authorList>
            <person name="Meera S.P."/>
            <person name="Sreeshan A."/>
            <person name="Augustine A."/>
        </authorList>
    </citation>
    <scope>NUCLEOTIDE SEQUENCE</scope>
    <source>
        <tissue evidence="1">Leaf</tissue>
    </source>
</reference>
<proteinExistence type="predicted"/>
<sequence length="56" mass="6193">MAKKTSKIHTCCSLEYEGKRFLKGSFSHELANTSVSVPGLWFASTSSHNPQFLSCL</sequence>